<accession>A0A382ZXB7</accession>
<protein>
    <recommendedName>
        <fullName evidence="10">Septum formation initiator family protein</fullName>
    </recommendedName>
</protein>
<name>A0A382ZXB7_9ZZZZ</name>
<evidence type="ECO:0000256" key="8">
    <source>
        <dbReference type="SAM" id="Phobius"/>
    </source>
</evidence>
<dbReference type="GO" id="GO:0030428">
    <property type="term" value="C:cell septum"/>
    <property type="evidence" value="ECO:0007669"/>
    <property type="project" value="TreeGrafter"/>
</dbReference>
<evidence type="ECO:0000256" key="7">
    <source>
        <dbReference type="SAM" id="Coils"/>
    </source>
</evidence>
<evidence type="ECO:0000256" key="4">
    <source>
        <dbReference type="ARBA" id="ARBA00022989"/>
    </source>
</evidence>
<evidence type="ECO:0000313" key="9">
    <source>
        <dbReference type="EMBL" id="SVE00154.1"/>
    </source>
</evidence>
<organism evidence="9">
    <name type="scientific">marine metagenome</name>
    <dbReference type="NCBI Taxonomy" id="408172"/>
    <lineage>
        <taxon>unclassified sequences</taxon>
        <taxon>metagenomes</taxon>
        <taxon>ecological metagenomes</taxon>
    </lineage>
</organism>
<dbReference type="AlphaFoldDB" id="A0A382ZXB7"/>
<evidence type="ECO:0000256" key="1">
    <source>
        <dbReference type="ARBA" id="ARBA00022475"/>
    </source>
</evidence>
<dbReference type="PANTHER" id="PTHR37485:SF1">
    <property type="entry name" value="CELL DIVISION PROTEIN FTSB"/>
    <property type="match status" value="1"/>
</dbReference>
<dbReference type="InterPro" id="IPR007060">
    <property type="entry name" value="FtsL/DivIC"/>
</dbReference>
<keyword evidence="3 8" id="KW-0812">Transmembrane</keyword>
<gene>
    <name evidence="9" type="ORF">METZ01_LOCUS453008</name>
</gene>
<evidence type="ECO:0008006" key="10">
    <source>
        <dbReference type="Google" id="ProtNLM"/>
    </source>
</evidence>
<sequence length="105" mass="12346">RVKSKLIAKTQKQFIQGLVLLICVSLIIVFIFGDHGLLKLYKIKRQRKKLQAHITQLRNEREKTKGEKNKIENDLNYIEKIAREKYKMVKPGEKIFKVVPEKTSP</sequence>
<keyword evidence="1" id="KW-1003">Cell membrane</keyword>
<feature type="transmembrane region" description="Helical" evidence="8">
    <location>
        <begin position="14"/>
        <end position="38"/>
    </location>
</feature>
<evidence type="ECO:0000256" key="5">
    <source>
        <dbReference type="ARBA" id="ARBA00023136"/>
    </source>
</evidence>
<keyword evidence="5 8" id="KW-0472">Membrane</keyword>
<reference evidence="9" key="1">
    <citation type="submission" date="2018-05" db="EMBL/GenBank/DDBJ databases">
        <authorList>
            <person name="Lanie J.A."/>
            <person name="Ng W.-L."/>
            <person name="Kazmierczak K.M."/>
            <person name="Andrzejewski T.M."/>
            <person name="Davidsen T.M."/>
            <person name="Wayne K.J."/>
            <person name="Tettelin H."/>
            <person name="Glass J.I."/>
            <person name="Rusch D."/>
            <person name="Podicherti R."/>
            <person name="Tsui H.-C.T."/>
            <person name="Winkler M.E."/>
        </authorList>
    </citation>
    <scope>NUCLEOTIDE SEQUENCE</scope>
</reference>
<keyword evidence="2" id="KW-0132">Cell division</keyword>
<evidence type="ECO:0000256" key="6">
    <source>
        <dbReference type="ARBA" id="ARBA00023306"/>
    </source>
</evidence>
<dbReference type="EMBL" id="UINC01187431">
    <property type="protein sequence ID" value="SVE00154.1"/>
    <property type="molecule type" value="Genomic_DNA"/>
</dbReference>
<dbReference type="InterPro" id="IPR023081">
    <property type="entry name" value="Cell_div_FtsB"/>
</dbReference>
<keyword evidence="4 8" id="KW-1133">Transmembrane helix</keyword>
<dbReference type="PANTHER" id="PTHR37485">
    <property type="entry name" value="CELL DIVISION PROTEIN FTSB"/>
    <property type="match status" value="1"/>
</dbReference>
<dbReference type="GO" id="GO:0043093">
    <property type="term" value="P:FtsZ-dependent cytokinesis"/>
    <property type="evidence" value="ECO:0007669"/>
    <property type="project" value="TreeGrafter"/>
</dbReference>
<keyword evidence="7" id="KW-0175">Coiled coil</keyword>
<evidence type="ECO:0000256" key="3">
    <source>
        <dbReference type="ARBA" id="ARBA00022692"/>
    </source>
</evidence>
<feature type="coiled-coil region" evidence="7">
    <location>
        <begin position="40"/>
        <end position="74"/>
    </location>
</feature>
<feature type="non-terminal residue" evidence="9">
    <location>
        <position position="1"/>
    </location>
</feature>
<evidence type="ECO:0000256" key="2">
    <source>
        <dbReference type="ARBA" id="ARBA00022618"/>
    </source>
</evidence>
<proteinExistence type="predicted"/>
<keyword evidence="6" id="KW-0131">Cell cycle</keyword>
<dbReference type="Pfam" id="PF04977">
    <property type="entry name" value="DivIC"/>
    <property type="match status" value="1"/>
</dbReference>